<sequence>MEKPARYKAKSKKPAAKPKTAKKRKSDGPTCSMFLAELTRKLASKKKQEEESPKNIVQTIIDSITNALPVKLSKKSPPKCPSPMKIETLQTFAPELIPNDTLNFPAPTTTASNIEDASMDDIEVLSPPKTGSFKMPKMPLVNSDLLKQSAEKKRTAQTQDQAVNTGTDHDVASEIAKHVGTLRKISLIAEEFNQKTAKNLKEIVDSVQEDLIKKLEEIQAQQKAHSERTFFINEDESIEDDETTTGD</sequence>
<proteinExistence type="predicted"/>
<reference evidence="3 4" key="1">
    <citation type="submission" date="2025-04" db="UniProtKB">
        <authorList>
            <consortium name="RefSeq"/>
        </authorList>
    </citation>
    <scope>IDENTIFICATION</scope>
    <source>
        <strain evidence="3 4">Ishihara</strain>
        <tissue evidence="3 4">Whole body</tissue>
    </source>
</reference>
<feature type="compositionally biased region" description="Polar residues" evidence="1">
    <location>
        <begin position="100"/>
        <end position="115"/>
    </location>
</feature>
<feature type="compositionally biased region" description="Polar residues" evidence="1">
    <location>
        <begin position="156"/>
        <end position="166"/>
    </location>
</feature>
<feature type="compositionally biased region" description="Basic residues" evidence="1">
    <location>
        <begin position="1"/>
        <end position="25"/>
    </location>
</feature>
<dbReference type="RefSeq" id="XP_022815860.1">
    <property type="nucleotide sequence ID" value="XM_022960092.1"/>
</dbReference>
<evidence type="ECO:0000313" key="5">
    <source>
        <dbReference type="RefSeq" id="XP_022815861.1"/>
    </source>
</evidence>
<name>A0A9J7IHZ1_SPOLT</name>
<feature type="region of interest" description="Disordered" evidence="1">
    <location>
        <begin position="149"/>
        <end position="168"/>
    </location>
</feature>
<evidence type="ECO:0000313" key="4">
    <source>
        <dbReference type="RefSeq" id="XP_022815860.1"/>
    </source>
</evidence>
<evidence type="ECO:0000313" key="3">
    <source>
        <dbReference type="RefSeq" id="XP_022815859.1"/>
    </source>
</evidence>
<dbReference type="OrthoDB" id="7471674at2759"/>
<protein>
    <submittedName>
        <fullName evidence="3 4">Uncharacterized protein LOC111349118 isoform X1</fullName>
    </submittedName>
</protein>
<dbReference type="AlphaFoldDB" id="A0A9J7IHZ1"/>
<keyword evidence="2" id="KW-1185">Reference proteome</keyword>
<evidence type="ECO:0000256" key="1">
    <source>
        <dbReference type="SAM" id="MobiDB-lite"/>
    </source>
</evidence>
<feature type="region of interest" description="Disordered" evidence="1">
    <location>
        <begin position="223"/>
        <end position="247"/>
    </location>
</feature>
<accession>A0A9J7IHZ1</accession>
<dbReference type="RefSeq" id="XP_022815859.1">
    <property type="nucleotide sequence ID" value="XM_022960091.1"/>
</dbReference>
<dbReference type="KEGG" id="sliu:111349118"/>
<dbReference type="RefSeq" id="XP_022815861.1">
    <property type="nucleotide sequence ID" value="XM_022960093.1"/>
</dbReference>
<dbReference type="Proteomes" id="UP000301870">
    <property type="component" value="Chromosome 9"/>
</dbReference>
<gene>
    <name evidence="3 4 5" type="primary">LOC111349118</name>
</gene>
<dbReference type="GeneID" id="111349118"/>
<feature type="compositionally biased region" description="Acidic residues" evidence="1">
    <location>
        <begin position="233"/>
        <end position="247"/>
    </location>
</feature>
<feature type="region of interest" description="Disordered" evidence="1">
    <location>
        <begin position="98"/>
        <end position="117"/>
    </location>
</feature>
<evidence type="ECO:0000313" key="2">
    <source>
        <dbReference type="Proteomes" id="UP000301870"/>
    </source>
</evidence>
<feature type="region of interest" description="Disordered" evidence="1">
    <location>
        <begin position="1"/>
        <end position="31"/>
    </location>
</feature>
<organism evidence="2 5">
    <name type="scientific">Spodoptera litura</name>
    <name type="common">Asian cotton leafworm</name>
    <dbReference type="NCBI Taxonomy" id="69820"/>
    <lineage>
        <taxon>Eukaryota</taxon>
        <taxon>Metazoa</taxon>
        <taxon>Ecdysozoa</taxon>
        <taxon>Arthropoda</taxon>
        <taxon>Hexapoda</taxon>
        <taxon>Insecta</taxon>
        <taxon>Pterygota</taxon>
        <taxon>Neoptera</taxon>
        <taxon>Endopterygota</taxon>
        <taxon>Lepidoptera</taxon>
        <taxon>Glossata</taxon>
        <taxon>Ditrysia</taxon>
        <taxon>Noctuoidea</taxon>
        <taxon>Noctuidae</taxon>
        <taxon>Amphipyrinae</taxon>
        <taxon>Spodoptera</taxon>
    </lineage>
</organism>